<evidence type="ECO:0000313" key="2">
    <source>
        <dbReference type="EMBL" id="ETE60256.1"/>
    </source>
</evidence>
<dbReference type="EMBL" id="AZIM01004828">
    <property type="protein sequence ID" value="ETE60256.1"/>
    <property type="molecule type" value="Genomic_DNA"/>
</dbReference>
<organism evidence="2 3">
    <name type="scientific">Ophiophagus hannah</name>
    <name type="common">King cobra</name>
    <name type="synonym">Naja hannah</name>
    <dbReference type="NCBI Taxonomy" id="8665"/>
    <lineage>
        <taxon>Eukaryota</taxon>
        <taxon>Metazoa</taxon>
        <taxon>Chordata</taxon>
        <taxon>Craniata</taxon>
        <taxon>Vertebrata</taxon>
        <taxon>Euteleostomi</taxon>
        <taxon>Lepidosauria</taxon>
        <taxon>Squamata</taxon>
        <taxon>Bifurcata</taxon>
        <taxon>Unidentata</taxon>
        <taxon>Episquamata</taxon>
        <taxon>Toxicofera</taxon>
        <taxon>Serpentes</taxon>
        <taxon>Colubroidea</taxon>
        <taxon>Elapidae</taxon>
        <taxon>Elapinae</taxon>
        <taxon>Ophiophagus</taxon>
    </lineage>
</organism>
<dbReference type="Proteomes" id="UP000018936">
    <property type="component" value="Unassembled WGS sequence"/>
</dbReference>
<accession>V8NE55</accession>
<reference evidence="2 3" key="1">
    <citation type="journal article" date="2013" name="Proc. Natl. Acad. Sci. U.S.A.">
        <title>The king cobra genome reveals dynamic gene evolution and adaptation in the snake venom system.</title>
        <authorList>
            <person name="Vonk F.J."/>
            <person name="Casewell N.R."/>
            <person name="Henkel C.V."/>
            <person name="Heimberg A.M."/>
            <person name="Jansen H.J."/>
            <person name="McCleary R.J."/>
            <person name="Kerkkamp H.M."/>
            <person name="Vos R.A."/>
            <person name="Guerreiro I."/>
            <person name="Calvete J.J."/>
            <person name="Wuster W."/>
            <person name="Woods A.E."/>
            <person name="Logan J.M."/>
            <person name="Harrison R.A."/>
            <person name="Castoe T.A."/>
            <person name="de Koning A.P."/>
            <person name="Pollock D.D."/>
            <person name="Yandell M."/>
            <person name="Calderon D."/>
            <person name="Renjifo C."/>
            <person name="Currier R.B."/>
            <person name="Salgado D."/>
            <person name="Pla D."/>
            <person name="Sanz L."/>
            <person name="Hyder A.S."/>
            <person name="Ribeiro J.M."/>
            <person name="Arntzen J.W."/>
            <person name="van den Thillart G.E."/>
            <person name="Boetzer M."/>
            <person name="Pirovano W."/>
            <person name="Dirks R.P."/>
            <person name="Spaink H.P."/>
            <person name="Duboule D."/>
            <person name="McGlinn E."/>
            <person name="Kini R.M."/>
            <person name="Richardson M.K."/>
        </authorList>
    </citation>
    <scope>NUCLEOTIDE SEQUENCE</scope>
    <source>
        <tissue evidence="2">Blood</tissue>
    </source>
</reference>
<evidence type="ECO:0000313" key="3">
    <source>
        <dbReference type="Proteomes" id="UP000018936"/>
    </source>
</evidence>
<dbReference type="AlphaFoldDB" id="V8NE55"/>
<feature type="compositionally biased region" description="Basic and acidic residues" evidence="1">
    <location>
        <begin position="55"/>
        <end position="80"/>
    </location>
</feature>
<comment type="caution">
    <text evidence="2">The sequence shown here is derived from an EMBL/GenBank/DDBJ whole genome shotgun (WGS) entry which is preliminary data.</text>
</comment>
<keyword evidence="3" id="KW-1185">Reference proteome</keyword>
<name>V8NE55_OPHHA</name>
<gene>
    <name evidence="2" type="ORF">L345_14004</name>
</gene>
<sequence>MEFYSVLPLPRPASHAHQAMATVATELVVELVVKFFESHHWKEVRMRRRRKRGGRKEGKKQVREGGRKERKKEERKEGER</sequence>
<feature type="region of interest" description="Disordered" evidence="1">
    <location>
        <begin position="43"/>
        <end position="80"/>
    </location>
</feature>
<proteinExistence type="predicted"/>
<evidence type="ECO:0000256" key="1">
    <source>
        <dbReference type="SAM" id="MobiDB-lite"/>
    </source>
</evidence>
<feature type="compositionally biased region" description="Basic residues" evidence="1">
    <location>
        <begin position="45"/>
        <end position="54"/>
    </location>
</feature>
<protein>
    <submittedName>
        <fullName evidence="2">Uncharacterized protein</fullName>
    </submittedName>
</protein>
<feature type="non-terminal residue" evidence="2">
    <location>
        <position position="1"/>
    </location>
</feature>